<sequence length="407" mass="45225">MGILGKMKKAEPVFWQNDAKKSWAEIKDLPISINEIDEAAQRLQRFASFFLKVRPETESKNGLIESDLFHAKNLEKQYARTNEQIFLKRDDRLPIAGSIKARGGIYEVLKFAEQVAMENTMIDPTKDYAQFANKQFKELFSNYEIIVGSTGNLGLSIGMMSAILGFSVTVHMSNDAKQWKKDQLRENGVTVVEHAGDYSKAVERGRQEASENKNAHFIDDENSMDLFAGYAVAARRLEDQLSQYGVQYSEQKPISVYLPCGVGGGPGGVVFGLKTIFGDAVKCYFIEPVQSPCMLLGMVTGKHHQISVQEIGLTNLTIADGLAVGTPSKFVGEMMMSLLDGIFTVTDDQLIQFMDCFHSNEAIMIEPSAAATLIGIDHGETMSNTNILWLTGGGLVPQNEWEQYFKR</sequence>
<evidence type="ECO:0000313" key="7">
    <source>
        <dbReference type="EMBL" id="TDR36616.1"/>
    </source>
</evidence>
<dbReference type="Proteomes" id="UP000254330">
    <property type="component" value="Unassembled WGS sequence"/>
</dbReference>
<name>A0A8B4QB57_9BACL</name>
<dbReference type="AlphaFoldDB" id="A0A8B4QB57"/>
<dbReference type="HAMAP" id="MF_01030">
    <property type="entry name" value="D_Ser_dehydrat"/>
    <property type="match status" value="1"/>
</dbReference>
<evidence type="ECO:0000256" key="2">
    <source>
        <dbReference type="ARBA" id="ARBA00022898"/>
    </source>
</evidence>
<dbReference type="PANTHER" id="PTHR48078:SF9">
    <property type="entry name" value="D-SERINE DEHYDRATASE"/>
    <property type="match status" value="1"/>
</dbReference>
<dbReference type="SUPFAM" id="SSF53686">
    <property type="entry name" value="Tryptophan synthase beta subunit-like PLP-dependent enzymes"/>
    <property type="match status" value="1"/>
</dbReference>
<dbReference type="Gene3D" id="3.40.50.1100">
    <property type="match status" value="2"/>
</dbReference>
<dbReference type="EMBL" id="SNZG01000023">
    <property type="protein sequence ID" value="TDR36616.1"/>
    <property type="molecule type" value="Genomic_DNA"/>
</dbReference>
<dbReference type="InterPro" id="IPR036052">
    <property type="entry name" value="TrpB-like_PALP_sf"/>
</dbReference>
<dbReference type="InterPro" id="IPR050147">
    <property type="entry name" value="Ser/Thr_Dehydratase"/>
</dbReference>
<dbReference type="Proteomes" id="UP000294641">
    <property type="component" value="Unassembled WGS sequence"/>
</dbReference>
<keyword evidence="9" id="KW-1185">Reference proteome</keyword>
<feature type="domain" description="Tryptophan synthase beta chain-like PALP" evidence="5">
    <location>
        <begin position="67"/>
        <end position="380"/>
    </location>
</feature>
<dbReference type="Pfam" id="PF00291">
    <property type="entry name" value="PALP"/>
    <property type="match status" value="1"/>
</dbReference>
<dbReference type="EC" id="4.3.1.18" evidence="4"/>
<dbReference type="NCBIfam" id="NF002823">
    <property type="entry name" value="PRK02991.1"/>
    <property type="match status" value="1"/>
</dbReference>
<gene>
    <name evidence="4 6" type="primary">dsdA</name>
    <name evidence="7" type="ORF">DFR61_1236</name>
    <name evidence="6" type="ORF">NCTC10597_01658</name>
</gene>
<comment type="catalytic activity">
    <reaction evidence="4">
        <text>D-serine = pyruvate + NH4(+)</text>
        <dbReference type="Rhea" id="RHEA:13977"/>
        <dbReference type="ChEBI" id="CHEBI:15361"/>
        <dbReference type="ChEBI" id="CHEBI:28938"/>
        <dbReference type="ChEBI" id="CHEBI:35247"/>
        <dbReference type="EC" id="4.3.1.18"/>
    </reaction>
</comment>
<feature type="modified residue" description="N6-(pyridoxal phosphate)lysine" evidence="4">
    <location>
        <position position="100"/>
    </location>
</feature>
<dbReference type="InterPro" id="IPR001926">
    <property type="entry name" value="TrpB-like_PALP"/>
</dbReference>
<evidence type="ECO:0000313" key="8">
    <source>
        <dbReference type="Proteomes" id="UP000254330"/>
    </source>
</evidence>
<dbReference type="GO" id="GO:0030170">
    <property type="term" value="F:pyridoxal phosphate binding"/>
    <property type="evidence" value="ECO:0007669"/>
    <property type="project" value="InterPro"/>
</dbReference>
<reference evidence="7 9" key="2">
    <citation type="submission" date="2019-03" db="EMBL/GenBank/DDBJ databases">
        <title>Genomic Encyclopedia of Type Strains, Phase IV (KMG-IV): sequencing the most valuable type-strain genomes for metagenomic binning, comparative biology and taxonomic classification.</title>
        <authorList>
            <person name="Goeker M."/>
        </authorList>
    </citation>
    <scope>NUCLEOTIDE SEQUENCE [LARGE SCALE GENOMIC DNA]</scope>
    <source>
        <strain evidence="7 9">DSM 20580</strain>
    </source>
</reference>
<comment type="caution">
    <text evidence="6">The sequence shown here is derived from an EMBL/GenBank/DDBJ whole genome shotgun (WGS) entry which is preliminary data.</text>
</comment>
<comment type="similarity">
    <text evidence="4">Belongs to the serine/threonine dehydratase family. DsdA subfamily.</text>
</comment>
<protein>
    <recommendedName>
        <fullName evidence="4">Probable D-serine dehydratase</fullName>
        <ecNumber evidence="4">4.3.1.18</ecNumber>
    </recommendedName>
    <alternativeName>
        <fullName evidence="4">D-serine deaminase</fullName>
        <shortName evidence="4">DSD</shortName>
    </alternativeName>
</protein>
<dbReference type="NCBIfam" id="TIGR02035">
    <property type="entry name" value="D_Ser_am_lyase"/>
    <property type="match status" value="1"/>
</dbReference>
<evidence type="ECO:0000256" key="1">
    <source>
        <dbReference type="ARBA" id="ARBA00001933"/>
    </source>
</evidence>
<comment type="cofactor">
    <cofactor evidence="1 4">
        <name>pyridoxal 5'-phosphate</name>
        <dbReference type="ChEBI" id="CHEBI:597326"/>
    </cofactor>
</comment>
<keyword evidence="3 4" id="KW-0456">Lyase</keyword>
<reference evidence="6 8" key="1">
    <citation type="submission" date="2018-06" db="EMBL/GenBank/DDBJ databases">
        <authorList>
            <consortium name="Pathogen Informatics"/>
            <person name="Doyle S."/>
        </authorList>
    </citation>
    <scope>NUCLEOTIDE SEQUENCE [LARGE SCALE GENOMIC DNA]</scope>
    <source>
        <strain evidence="6 8">NCTC10597</strain>
    </source>
</reference>
<evidence type="ECO:0000259" key="5">
    <source>
        <dbReference type="Pfam" id="PF00291"/>
    </source>
</evidence>
<evidence type="ECO:0000256" key="4">
    <source>
        <dbReference type="HAMAP-Rule" id="MF_01030"/>
    </source>
</evidence>
<dbReference type="RefSeq" id="WP_109350011.1">
    <property type="nucleotide sequence ID" value="NZ_BJUE01000019.1"/>
</dbReference>
<proteinExistence type="inferred from homology"/>
<dbReference type="GO" id="GO:0036088">
    <property type="term" value="P:D-serine catabolic process"/>
    <property type="evidence" value="ECO:0007669"/>
    <property type="project" value="TreeGrafter"/>
</dbReference>
<dbReference type="OrthoDB" id="9780546at2"/>
<accession>A0A8B4QB57</accession>
<evidence type="ECO:0000313" key="9">
    <source>
        <dbReference type="Proteomes" id="UP000294641"/>
    </source>
</evidence>
<dbReference type="InterPro" id="IPR011780">
    <property type="entry name" value="D_Ser_am_lyase"/>
</dbReference>
<dbReference type="GO" id="GO:0008721">
    <property type="term" value="F:D-serine ammonia-lyase activity"/>
    <property type="evidence" value="ECO:0007669"/>
    <property type="project" value="UniProtKB-EC"/>
</dbReference>
<organism evidence="6 8">
    <name type="scientific">Kurthia zopfii</name>
    <dbReference type="NCBI Taxonomy" id="1650"/>
    <lineage>
        <taxon>Bacteria</taxon>
        <taxon>Bacillati</taxon>
        <taxon>Bacillota</taxon>
        <taxon>Bacilli</taxon>
        <taxon>Bacillales</taxon>
        <taxon>Caryophanaceae</taxon>
        <taxon>Kurthia</taxon>
    </lineage>
</organism>
<evidence type="ECO:0000256" key="3">
    <source>
        <dbReference type="ARBA" id="ARBA00023239"/>
    </source>
</evidence>
<dbReference type="GO" id="GO:0009097">
    <property type="term" value="P:isoleucine biosynthetic process"/>
    <property type="evidence" value="ECO:0007669"/>
    <property type="project" value="TreeGrafter"/>
</dbReference>
<keyword evidence="2 4" id="KW-0663">Pyridoxal phosphate</keyword>
<dbReference type="GO" id="GO:0016836">
    <property type="term" value="F:hydro-lyase activity"/>
    <property type="evidence" value="ECO:0007669"/>
    <property type="project" value="UniProtKB-UniRule"/>
</dbReference>
<evidence type="ECO:0000313" key="6">
    <source>
        <dbReference type="EMBL" id="STX09950.1"/>
    </source>
</evidence>
<dbReference type="PANTHER" id="PTHR48078">
    <property type="entry name" value="THREONINE DEHYDRATASE, MITOCHONDRIAL-RELATED"/>
    <property type="match status" value="1"/>
</dbReference>
<dbReference type="EMBL" id="UGNP01000001">
    <property type="protein sequence ID" value="STX09950.1"/>
    <property type="molecule type" value="Genomic_DNA"/>
</dbReference>